<feature type="modified residue" description="4-aspartylphosphate" evidence="2">
    <location>
        <position position="57"/>
    </location>
</feature>
<dbReference type="PROSITE" id="PS50110">
    <property type="entry name" value="RESPONSE_REGULATORY"/>
    <property type="match status" value="1"/>
</dbReference>
<dbReference type="SUPFAM" id="SSF52172">
    <property type="entry name" value="CheY-like"/>
    <property type="match status" value="1"/>
</dbReference>
<comment type="caution">
    <text evidence="5">The sequence shown here is derived from an EMBL/GenBank/DDBJ whole genome shotgun (WGS) entry which is preliminary data.</text>
</comment>
<dbReference type="SMART" id="SM00448">
    <property type="entry name" value="REC"/>
    <property type="match status" value="1"/>
</dbReference>
<feature type="compositionally biased region" description="Low complexity" evidence="3">
    <location>
        <begin position="166"/>
        <end position="175"/>
    </location>
</feature>
<evidence type="ECO:0000259" key="4">
    <source>
        <dbReference type="PROSITE" id="PS50110"/>
    </source>
</evidence>
<proteinExistence type="predicted"/>
<keyword evidence="1 2" id="KW-0597">Phosphoprotein</keyword>
<evidence type="ECO:0000313" key="5">
    <source>
        <dbReference type="EMBL" id="NIA69812.1"/>
    </source>
</evidence>
<name>A0A967EYL9_9PROT</name>
<dbReference type="InterPro" id="IPR050595">
    <property type="entry name" value="Bact_response_regulator"/>
</dbReference>
<evidence type="ECO:0000256" key="1">
    <source>
        <dbReference type="ARBA" id="ARBA00022553"/>
    </source>
</evidence>
<dbReference type="GO" id="GO:0000160">
    <property type="term" value="P:phosphorelay signal transduction system"/>
    <property type="evidence" value="ECO:0007669"/>
    <property type="project" value="InterPro"/>
</dbReference>
<dbReference type="PANTHER" id="PTHR44591">
    <property type="entry name" value="STRESS RESPONSE REGULATOR PROTEIN 1"/>
    <property type="match status" value="1"/>
</dbReference>
<dbReference type="EMBL" id="JAAQPH010000010">
    <property type="protein sequence ID" value="NIA69812.1"/>
    <property type="molecule type" value="Genomic_DNA"/>
</dbReference>
<dbReference type="Pfam" id="PF00072">
    <property type="entry name" value="Response_reg"/>
    <property type="match status" value="1"/>
</dbReference>
<dbReference type="Gene3D" id="3.40.50.2300">
    <property type="match status" value="1"/>
</dbReference>
<gene>
    <name evidence="5" type="ORF">HBA54_14505</name>
</gene>
<evidence type="ECO:0000256" key="3">
    <source>
        <dbReference type="SAM" id="MobiDB-lite"/>
    </source>
</evidence>
<keyword evidence="6" id="KW-1185">Reference proteome</keyword>
<evidence type="ECO:0000313" key="6">
    <source>
        <dbReference type="Proteomes" id="UP000761264"/>
    </source>
</evidence>
<feature type="region of interest" description="Disordered" evidence="3">
    <location>
        <begin position="161"/>
        <end position="180"/>
    </location>
</feature>
<organism evidence="5 6">
    <name type="scientific">Pelagibius litoralis</name>
    <dbReference type="NCBI Taxonomy" id="374515"/>
    <lineage>
        <taxon>Bacteria</taxon>
        <taxon>Pseudomonadati</taxon>
        <taxon>Pseudomonadota</taxon>
        <taxon>Alphaproteobacteria</taxon>
        <taxon>Rhodospirillales</taxon>
        <taxon>Rhodovibrionaceae</taxon>
        <taxon>Pelagibius</taxon>
    </lineage>
</organism>
<feature type="domain" description="Response regulatory" evidence="4">
    <location>
        <begin position="9"/>
        <end position="126"/>
    </location>
</feature>
<dbReference type="InterPro" id="IPR011006">
    <property type="entry name" value="CheY-like_superfamily"/>
</dbReference>
<dbReference type="InterPro" id="IPR001789">
    <property type="entry name" value="Sig_transdc_resp-reg_receiver"/>
</dbReference>
<evidence type="ECO:0000256" key="2">
    <source>
        <dbReference type="PROSITE-ProRule" id="PRU00169"/>
    </source>
</evidence>
<dbReference type="CDD" id="cd00156">
    <property type="entry name" value="REC"/>
    <property type="match status" value="1"/>
</dbReference>
<reference evidence="5" key="1">
    <citation type="submission" date="2020-03" db="EMBL/GenBank/DDBJ databases">
        <title>Genome of Pelagibius litoralis DSM 21314T.</title>
        <authorList>
            <person name="Wang G."/>
        </authorList>
    </citation>
    <scope>NUCLEOTIDE SEQUENCE</scope>
    <source>
        <strain evidence="5">DSM 21314</strain>
    </source>
</reference>
<dbReference type="RefSeq" id="WP_167225774.1">
    <property type="nucleotide sequence ID" value="NZ_JAAQPH010000010.1"/>
</dbReference>
<accession>A0A967EYL9</accession>
<dbReference type="PANTHER" id="PTHR44591:SF3">
    <property type="entry name" value="RESPONSE REGULATORY DOMAIN-CONTAINING PROTEIN"/>
    <property type="match status" value="1"/>
</dbReference>
<dbReference type="Proteomes" id="UP000761264">
    <property type="component" value="Unassembled WGS sequence"/>
</dbReference>
<sequence length="241" mass="26352">MMNAKAPKSILIADDQEFVRTLMVRMLQQLKYETRAVKDGQEALLALKFMTGALILDQQMDGLTGLEILQQVRTGKTSLSRDFPVLIITGNADADVVRQASALDVSGLLGKPVSKAQLSERLTAAMERKIKLRSPEEYDVIKVAKAPVKDIESVSAHTLMVKQQDRPGSSSSSGDSPRRIRTNVHYKDAQPGMTIAENLVSENGKLLLGAGTELTEDMIGRLALKCETDPSLRFLSVFLAP</sequence>
<dbReference type="AlphaFoldDB" id="A0A967EYL9"/>
<protein>
    <submittedName>
        <fullName evidence="5">Response regulator</fullName>
    </submittedName>
</protein>